<comment type="similarity">
    <text evidence="1">Belongs to the 4-hydroxybenzoyl-CoA thioesterase family.</text>
</comment>
<dbReference type="RefSeq" id="WP_220116263.1">
    <property type="nucleotide sequence ID" value="NZ_JAHZUY010000006.1"/>
</dbReference>
<sequence length="156" mass="17563">MRSAIGEAERAEFRVEGEWTQARRHRIRWSECDMHAHVNHTAYLVLFEDLRVAWWLSVGGRFGPGEPGPAVIHFDVRYLKAAGFGDEVLLTQRTPSFRRSSFVHEYGMWRRGDGLVCSARAVCVLVRSGSGEKAAIPPEIRRALLERDGAREEGGG</sequence>
<dbReference type="PANTHER" id="PTHR31793">
    <property type="entry name" value="4-HYDROXYBENZOYL-COA THIOESTERASE FAMILY MEMBER"/>
    <property type="match status" value="1"/>
</dbReference>
<evidence type="ECO:0000256" key="2">
    <source>
        <dbReference type="ARBA" id="ARBA00022801"/>
    </source>
</evidence>
<evidence type="ECO:0000313" key="3">
    <source>
        <dbReference type="EMBL" id="MBW8268761.1"/>
    </source>
</evidence>
<gene>
    <name evidence="3" type="ORF">K1J50_04610</name>
</gene>
<dbReference type="InterPro" id="IPR050563">
    <property type="entry name" value="4-hydroxybenzoyl-CoA_TE"/>
</dbReference>
<dbReference type="EMBL" id="JAHZUY010000006">
    <property type="protein sequence ID" value="MBW8268761.1"/>
    <property type="molecule type" value="Genomic_DNA"/>
</dbReference>
<dbReference type="Gene3D" id="3.10.129.10">
    <property type="entry name" value="Hotdog Thioesterase"/>
    <property type="match status" value="1"/>
</dbReference>
<evidence type="ECO:0000256" key="1">
    <source>
        <dbReference type="ARBA" id="ARBA00005953"/>
    </source>
</evidence>
<protein>
    <submittedName>
        <fullName evidence="3">Acyl-CoA thioesterase</fullName>
    </submittedName>
</protein>
<evidence type="ECO:0000313" key="4">
    <source>
        <dbReference type="Proteomes" id="UP001519924"/>
    </source>
</evidence>
<dbReference type="SUPFAM" id="SSF54637">
    <property type="entry name" value="Thioesterase/thiol ester dehydrase-isomerase"/>
    <property type="match status" value="1"/>
</dbReference>
<dbReference type="InterPro" id="IPR029069">
    <property type="entry name" value="HotDog_dom_sf"/>
</dbReference>
<dbReference type="Proteomes" id="UP001519924">
    <property type="component" value="Unassembled WGS sequence"/>
</dbReference>
<organism evidence="3 4">
    <name type="scientific">Caldovatus aquaticus</name>
    <dbReference type="NCBI Taxonomy" id="2865671"/>
    <lineage>
        <taxon>Bacteria</taxon>
        <taxon>Pseudomonadati</taxon>
        <taxon>Pseudomonadota</taxon>
        <taxon>Alphaproteobacteria</taxon>
        <taxon>Acetobacterales</taxon>
        <taxon>Roseomonadaceae</taxon>
        <taxon>Caldovatus</taxon>
    </lineage>
</organism>
<proteinExistence type="inferred from homology"/>
<comment type="caution">
    <text evidence="3">The sequence shown here is derived from an EMBL/GenBank/DDBJ whole genome shotgun (WGS) entry which is preliminary data.</text>
</comment>
<dbReference type="Pfam" id="PF13279">
    <property type="entry name" value="4HBT_2"/>
    <property type="match status" value="1"/>
</dbReference>
<accession>A0ABS7F1S7</accession>
<name>A0ABS7F1S7_9PROT</name>
<dbReference type="CDD" id="cd00586">
    <property type="entry name" value="4HBT"/>
    <property type="match status" value="1"/>
</dbReference>
<dbReference type="PANTHER" id="PTHR31793:SF27">
    <property type="entry name" value="NOVEL THIOESTERASE SUPERFAMILY DOMAIN AND SAPOSIN A-TYPE DOMAIN CONTAINING PROTEIN (0610012H03RIK)"/>
    <property type="match status" value="1"/>
</dbReference>
<keyword evidence="4" id="KW-1185">Reference proteome</keyword>
<reference evidence="3 4" key="1">
    <citation type="submission" date="2021-08" db="EMBL/GenBank/DDBJ databases">
        <title>Caldovatus sediminis gen. nov., sp. nov., a moderately thermophilic bacterium isolated from a hot spring.</title>
        <authorList>
            <person name="Hu C.-J."/>
            <person name="Li W.-J."/>
            <person name="Xian W.-D."/>
        </authorList>
    </citation>
    <scope>NUCLEOTIDE SEQUENCE [LARGE SCALE GENOMIC DNA]</scope>
    <source>
        <strain evidence="3 4">SYSU G05006</strain>
    </source>
</reference>
<keyword evidence="2" id="KW-0378">Hydrolase</keyword>